<evidence type="ECO:0000313" key="3">
    <source>
        <dbReference type="Proteomes" id="UP000250140"/>
    </source>
</evidence>
<organism evidence="2 3">
    <name type="scientific">Glonium stellatum</name>
    <dbReference type="NCBI Taxonomy" id="574774"/>
    <lineage>
        <taxon>Eukaryota</taxon>
        <taxon>Fungi</taxon>
        <taxon>Dikarya</taxon>
        <taxon>Ascomycota</taxon>
        <taxon>Pezizomycotina</taxon>
        <taxon>Dothideomycetes</taxon>
        <taxon>Pleosporomycetidae</taxon>
        <taxon>Gloniales</taxon>
        <taxon>Gloniaceae</taxon>
        <taxon>Glonium</taxon>
    </lineage>
</organism>
<evidence type="ECO:0000256" key="1">
    <source>
        <dbReference type="SAM" id="MobiDB-lite"/>
    </source>
</evidence>
<sequence length="194" mass="21963">MPTSTPPSSPSSSPLPTDQQLAQRRQEQYETLKRNLALACLVGCPAIMALPPRKLDLYTFALGAVWVVSANQAARSYTGRGVWQHVAPLADNSALPTERAREVQRALREREERERGEREALGRRDGVRERGLLEKVWMGDEKEGWKERRLQEEREALEEGRGYGSMIMEQIWEVWNWGKKGEGEGDGSKKEGDS</sequence>
<gene>
    <name evidence="2" type="ORF">AOQ84DRAFT_330578</name>
</gene>
<keyword evidence="3" id="KW-1185">Reference proteome</keyword>
<feature type="region of interest" description="Disordered" evidence="1">
    <location>
        <begin position="1"/>
        <end position="21"/>
    </location>
</feature>
<dbReference type="AlphaFoldDB" id="A0A8E2JZ16"/>
<reference evidence="2 3" key="1">
    <citation type="journal article" date="2016" name="Nat. Commun.">
        <title>Ectomycorrhizal ecology is imprinted in the genome of the dominant symbiotic fungus Cenococcum geophilum.</title>
        <authorList>
            <consortium name="DOE Joint Genome Institute"/>
            <person name="Peter M."/>
            <person name="Kohler A."/>
            <person name="Ohm R.A."/>
            <person name="Kuo A."/>
            <person name="Krutzmann J."/>
            <person name="Morin E."/>
            <person name="Arend M."/>
            <person name="Barry K.W."/>
            <person name="Binder M."/>
            <person name="Choi C."/>
            <person name="Clum A."/>
            <person name="Copeland A."/>
            <person name="Grisel N."/>
            <person name="Haridas S."/>
            <person name="Kipfer T."/>
            <person name="LaButti K."/>
            <person name="Lindquist E."/>
            <person name="Lipzen A."/>
            <person name="Maire R."/>
            <person name="Meier B."/>
            <person name="Mihaltcheva S."/>
            <person name="Molinier V."/>
            <person name="Murat C."/>
            <person name="Poggeler S."/>
            <person name="Quandt C.A."/>
            <person name="Sperisen C."/>
            <person name="Tritt A."/>
            <person name="Tisserant E."/>
            <person name="Crous P.W."/>
            <person name="Henrissat B."/>
            <person name="Nehls U."/>
            <person name="Egli S."/>
            <person name="Spatafora J.W."/>
            <person name="Grigoriev I.V."/>
            <person name="Martin F.M."/>
        </authorList>
    </citation>
    <scope>NUCLEOTIDE SEQUENCE [LARGE SCALE GENOMIC DNA]</scope>
    <source>
        <strain evidence="2 3">CBS 207.34</strain>
    </source>
</reference>
<dbReference type="Proteomes" id="UP000250140">
    <property type="component" value="Unassembled WGS sequence"/>
</dbReference>
<proteinExistence type="predicted"/>
<evidence type="ECO:0000313" key="2">
    <source>
        <dbReference type="EMBL" id="OCL14718.1"/>
    </source>
</evidence>
<dbReference type="EMBL" id="KV748544">
    <property type="protein sequence ID" value="OCL14718.1"/>
    <property type="molecule type" value="Genomic_DNA"/>
</dbReference>
<accession>A0A8E2JZ16</accession>
<name>A0A8E2JZ16_9PEZI</name>
<protein>
    <submittedName>
        <fullName evidence="2">Uncharacterized protein</fullName>
    </submittedName>
</protein>
<dbReference type="OrthoDB" id="5411041at2759"/>